<dbReference type="Pfam" id="PF02653">
    <property type="entry name" value="BPD_transp_2"/>
    <property type="match status" value="1"/>
</dbReference>
<name>A0A930V0U1_9ACTN</name>
<dbReference type="PANTHER" id="PTHR32196">
    <property type="entry name" value="ABC TRANSPORTER PERMEASE PROTEIN YPHD-RELATED-RELATED"/>
    <property type="match status" value="1"/>
</dbReference>
<keyword evidence="6 9" id="KW-1133">Transmembrane helix</keyword>
<evidence type="ECO:0000313" key="11">
    <source>
        <dbReference type="Proteomes" id="UP000656804"/>
    </source>
</evidence>
<reference evidence="10" key="1">
    <citation type="submission" date="2020-11" db="EMBL/GenBank/DDBJ databases">
        <title>Nocardioides sp. CBS4Y-1, whole genome shotgun sequence.</title>
        <authorList>
            <person name="Tuo L."/>
        </authorList>
    </citation>
    <scope>NUCLEOTIDE SEQUENCE</scope>
    <source>
        <strain evidence="10">CBS4Y-1</strain>
    </source>
</reference>
<feature type="transmembrane region" description="Helical" evidence="9">
    <location>
        <begin position="224"/>
        <end position="242"/>
    </location>
</feature>
<dbReference type="AlphaFoldDB" id="A0A930V0U1"/>
<protein>
    <submittedName>
        <fullName evidence="10">ABC transporter permease</fullName>
    </submittedName>
</protein>
<keyword evidence="7 9" id="KW-0472">Membrane</keyword>
<feature type="transmembrane region" description="Helical" evidence="9">
    <location>
        <begin position="249"/>
        <end position="268"/>
    </location>
</feature>
<comment type="caution">
    <text evidence="10">The sequence shown here is derived from an EMBL/GenBank/DDBJ whole genome shotgun (WGS) entry which is preliminary data.</text>
</comment>
<dbReference type="PANTHER" id="PTHR32196:SF21">
    <property type="entry name" value="ABC TRANSPORTER PERMEASE PROTEIN YPHD-RELATED"/>
    <property type="match status" value="1"/>
</dbReference>
<feature type="transmembrane region" description="Helical" evidence="9">
    <location>
        <begin position="195"/>
        <end position="218"/>
    </location>
</feature>
<dbReference type="Proteomes" id="UP000656804">
    <property type="component" value="Unassembled WGS sequence"/>
</dbReference>
<feature type="compositionally biased region" description="Polar residues" evidence="8">
    <location>
        <begin position="327"/>
        <end position="336"/>
    </location>
</feature>
<dbReference type="GO" id="GO:0005886">
    <property type="term" value="C:plasma membrane"/>
    <property type="evidence" value="ECO:0007669"/>
    <property type="project" value="UniProtKB-SubCell"/>
</dbReference>
<keyword evidence="2" id="KW-0813">Transport</keyword>
<keyword evidence="3" id="KW-1003">Cell membrane</keyword>
<keyword evidence="5 9" id="KW-0812">Transmembrane</keyword>
<sequence>MLLPLTFVVFGALTPALFLTTTNIRLTLIAQAIPLLLAMAVTLTLRAGDIDLSVAGVMIASGALTGIASEHGASTLVACAIGLGAALLVGVVNAVFIVAIGLDSLIVTLGVFTALAGFTSWLTGSNLVTTVPQSLQTFSNQPVAGLPVVVWLGWLVALVLWWVFEFTPFGRYLLFIGGNRAAGTLAGLRVDRLRVMCFVAGSLIAGLTGILLAGSLGSVDPSSANAYLLAPITAAFLGTTCIQLGRFNVVGTLVGLYLIAFGITGLQLLGYQGWVTDLFNGVALVVALTFARYFEVMRNGQLKLGRRRAAQRKQRSVEQEAAPTPPSTAGSSHPSE</sequence>
<evidence type="ECO:0000256" key="2">
    <source>
        <dbReference type="ARBA" id="ARBA00022448"/>
    </source>
</evidence>
<evidence type="ECO:0000256" key="9">
    <source>
        <dbReference type="SAM" id="Phobius"/>
    </source>
</evidence>
<feature type="transmembrane region" description="Helical" evidence="9">
    <location>
        <begin position="144"/>
        <end position="164"/>
    </location>
</feature>
<comment type="subcellular location">
    <subcellularLocation>
        <location evidence="1">Cell membrane</location>
        <topology evidence="1">Multi-pass membrane protein</topology>
    </subcellularLocation>
</comment>
<evidence type="ECO:0000256" key="7">
    <source>
        <dbReference type="ARBA" id="ARBA00023136"/>
    </source>
</evidence>
<gene>
    <name evidence="10" type="ORF">ISG29_16550</name>
</gene>
<dbReference type="InterPro" id="IPR001851">
    <property type="entry name" value="ABC_transp_permease"/>
</dbReference>
<evidence type="ECO:0000256" key="3">
    <source>
        <dbReference type="ARBA" id="ARBA00022475"/>
    </source>
</evidence>
<keyword evidence="4" id="KW-0997">Cell inner membrane</keyword>
<organism evidence="10 11">
    <name type="scientific">Nocardioides acrostichi</name>
    <dbReference type="NCBI Taxonomy" id="2784339"/>
    <lineage>
        <taxon>Bacteria</taxon>
        <taxon>Bacillati</taxon>
        <taxon>Actinomycetota</taxon>
        <taxon>Actinomycetes</taxon>
        <taxon>Propionibacteriales</taxon>
        <taxon>Nocardioidaceae</taxon>
        <taxon>Nocardioides</taxon>
    </lineage>
</organism>
<evidence type="ECO:0000256" key="8">
    <source>
        <dbReference type="SAM" id="MobiDB-lite"/>
    </source>
</evidence>
<evidence type="ECO:0000256" key="6">
    <source>
        <dbReference type="ARBA" id="ARBA00022989"/>
    </source>
</evidence>
<feature type="transmembrane region" description="Helical" evidence="9">
    <location>
        <begin position="75"/>
        <end position="98"/>
    </location>
</feature>
<dbReference type="CDD" id="cd06579">
    <property type="entry name" value="TM_PBP1_transp_AraH_like"/>
    <property type="match status" value="1"/>
</dbReference>
<feature type="transmembrane region" description="Helical" evidence="9">
    <location>
        <begin position="105"/>
        <end position="124"/>
    </location>
</feature>
<feature type="transmembrane region" description="Helical" evidence="9">
    <location>
        <begin position="274"/>
        <end position="294"/>
    </location>
</feature>
<evidence type="ECO:0000256" key="1">
    <source>
        <dbReference type="ARBA" id="ARBA00004651"/>
    </source>
</evidence>
<dbReference type="EMBL" id="JADIVZ010000010">
    <property type="protein sequence ID" value="MBF4163302.1"/>
    <property type="molecule type" value="Genomic_DNA"/>
</dbReference>
<dbReference type="GO" id="GO:0022857">
    <property type="term" value="F:transmembrane transporter activity"/>
    <property type="evidence" value="ECO:0007669"/>
    <property type="project" value="InterPro"/>
</dbReference>
<feature type="region of interest" description="Disordered" evidence="8">
    <location>
        <begin position="307"/>
        <end position="336"/>
    </location>
</feature>
<accession>A0A930V0U1</accession>
<proteinExistence type="predicted"/>
<evidence type="ECO:0000256" key="5">
    <source>
        <dbReference type="ARBA" id="ARBA00022692"/>
    </source>
</evidence>
<evidence type="ECO:0000256" key="4">
    <source>
        <dbReference type="ARBA" id="ARBA00022519"/>
    </source>
</evidence>
<keyword evidence="11" id="KW-1185">Reference proteome</keyword>
<evidence type="ECO:0000313" key="10">
    <source>
        <dbReference type="EMBL" id="MBF4163302.1"/>
    </source>
</evidence>